<protein>
    <submittedName>
        <fullName evidence="2">HNH endonuclease</fullName>
    </submittedName>
</protein>
<dbReference type="GO" id="GO:0004519">
    <property type="term" value="F:endonuclease activity"/>
    <property type="evidence" value="ECO:0007669"/>
    <property type="project" value="UniProtKB-KW"/>
</dbReference>
<sequence>MSVPGCSVGFVFESLFDVDPGASEAELRAVIERCEHLKSAAAAAQARATALWAAQRADAEKTAGIPAARRGQGLASEVALARRDAPACGARHLGFARALVSEMPHTLAALQAGVLSEWRATLIVRESACLSVEHRAELDAELCADPTRLTGWGNQRITAEAAKIAARLDAAAVVERARKAPADRAVWTRPAPDAMVYVTALLPVAQGVGIYAALKRQADLTCDGRSRGQVMADTLYERATGESATAPVAVALNLVMADTALFGADTSPAWVQGYGPVPAAVARHLLADAATAAQTEAKATLRRLYRHPTSGQLVAMESRARFFPPGLARFIDVRDQTCRTPYCDAPIRHHDHATPDRAGGSTSARNGLGTCETCNYAKDAPGWTVTTTDDDGTHTATYTTPTGATYYSLAPPAPGTPITRRSIIEDGLSINLITFDAA</sequence>
<evidence type="ECO:0000259" key="1">
    <source>
        <dbReference type="Pfam" id="PF02720"/>
    </source>
</evidence>
<accession>A0A6N4VFA5</accession>
<feature type="domain" description="DUF222" evidence="1">
    <location>
        <begin position="34"/>
        <end position="317"/>
    </location>
</feature>
<evidence type="ECO:0000313" key="3">
    <source>
        <dbReference type="Proteomes" id="UP000466785"/>
    </source>
</evidence>
<dbReference type="InterPro" id="IPR003870">
    <property type="entry name" value="DUF222"/>
</dbReference>
<dbReference type="KEGG" id="mpof:MPOR_53920"/>
<dbReference type="AlphaFoldDB" id="A0A6N4VFA5"/>
<evidence type="ECO:0000313" key="2">
    <source>
        <dbReference type="EMBL" id="BBX54366.1"/>
    </source>
</evidence>
<dbReference type="Pfam" id="PF02720">
    <property type="entry name" value="DUF222"/>
    <property type="match status" value="1"/>
</dbReference>
<dbReference type="InterPro" id="IPR003615">
    <property type="entry name" value="HNH_nuc"/>
</dbReference>
<keyword evidence="2" id="KW-0540">Nuclease</keyword>
<name>A0A6N4VFA5_9MYCO</name>
<gene>
    <name evidence="2" type="ORF">MPOR_53920</name>
</gene>
<proteinExistence type="predicted"/>
<dbReference type="CDD" id="cd00085">
    <property type="entry name" value="HNHc"/>
    <property type="match status" value="1"/>
</dbReference>
<reference evidence="2 3" key="1">
    <citation type="journal article" date="2019" name="Emerg. Microbes Infect.">
        <title>Comprehensive subspecies identification of 175 nontuberculous mycobacteria species based on 7547 genomic profiles.</title>
        <authorList>
            <person name="Matsumoto Y."/>
            <person name="Kinjo T."/>
            <person name="Motooka D."/>
            <person name="Nabeya D."/>
            <person name="Jung N."/>
            <person name="Uechi K."/>
            <person name="Horii T."/>
            <person name="Iida T."/>
            <person name="Fujita J."/>
            <person name="Nakamura S."/>
        </authorList>
    </citation>
    <scope>NUCLEOTIDE SEQUENCE [LARGE SCALE GENOMIC DNA]</scope>
    <source>
        <strain evidence="2 3">JCM 12603</strain>
    </source>
</reference>
<keyword evidence="3" id="KW-1185">Reference proteome</keyword>
<keyword evidence="2" id="KW-0255">Endonuclease</keyword>
<dbReference type="Proteomes" id="UP000466785">
    <property type="component" value="Chromosome"/>
</dbReference>
<dbReference type="EMBL" id="AP022570">
    <property type="protein sequence ID" value="BBX54366.1"/>
    <property type="molecule type" value="Genomic_DNA"/>
</dbReference>
<organism evidence="2 3">
    <name type="scientific">Mycolicibacterium poriferae</name>
    <dbReference type="NCBI Taxonomy" id="39694"/>
    <lineage>
        <taxon>Bacteria</taxon>
        <taxon>Bacillati</taxon>
        <taxon>Actinomycetota</taxon>
        <taxon>Actinomycetes</taxon>
        <taxon>Mycobacteriales</taxon>
        <taxon>Mycobacteriaceae</taxon>
        <taxon>Mycolicibacterium</taxon>
    </lineage>
</organism>
<keyword evidence="2" id="KW-0378">Hydrolase</keyword>